<accession>A0A644WRH3</accession>
<dbReference type="EMBL" id="VSSQ01001219">
    <property type="protein sequence ID" value="MPM06342.1"/>
    <property type="molecule type" value="Genomic_DNA"/>
</dbReference>
<protein>
    <submittedName>
        <fullName evidence="1">Uncharacterized protein</fullName>
    </submittedName>
</protein>
<evidence type="ECO:0000313" key="1">
    <source>
        <dbReference type="EMBL" id="MPM06342.1"/>
    </source>
</evidence>
<sequence>MRKQFYTDDFYKDEHGTIYTGEYVEHNGHIKDRRTLTKVENPCNEIQGEVVRCNYTQIFYPNSSLILCNNIPQVDEYLFDYVENGEFVTYYDAEGNECDEEDAVDQNDNEIFQWYLIDNSTAERLKRSTNELIFYSDKLDVYILGVTHYGTAWDYVGAEFVY</sequence>
<dbReference type="AlphaFoldDB" id="A0A644WRH3"/>
<comment type="caution">
    <text evidence="1">The sequence shown here is derived from an EMBL/GenBank/DDBJ whole genome shotgun (WGS) entry which is preliminary data.</text>
</comment>
<reference evidence="1" key="1">
    <citation type="submission" date="2019-08" db="EMBL/GenBank/DDBJ databases">
        <authorList>
            <person name="Kucharzyk K."/>
            <person name="Murdoch R.W."/>
            <person name="Higgins S."/>
            <person name="Loffler F."/>
        </authorList>
    </citation>
    <scope>NUCLEOTIDE SEQUENCE</scope>
</reference>
<organism evidence="1">
    <name type="scientific">bioreactor metagenome</name>
    <dbReference type="NCBI Taxonomy" id="1076179"/>
    <lineage>
        <taxon>unclassified sequences</taxon>
        <taxon>metagenomes</taxon>
        <taxon>ecological metagenomes</taxon>
    </lineage>
</organism>
<proteinExistence type="predicted"/>
<gene>
    <name evidence="1" type="ORF">SDC9_52641</name>
</gene>
<name>A0A644WRH3_9ZZZZ</name>